<feature type="compositionally biased region" description="Polar residues" evidence="2">
    <location>
        <begin position="687"/>
        <end position="698"/>
    </location>
</feature>
<feature type="repeat" description="ANK" evidence="1">
    <location>
        <begin position="528"/>
        <end position="560"/>
    </location>
</feature>
<dbReference type="Pfam" id="PF12796">
    <property type="entry name" value="Ank_2"/>
    <property type="match status" value="3"/>
</dbReference>
<dbReference type="InterPro" id="IPR002110">
    <property type="entry name" value="Ankyrin_rpt"/>
</dbReference>
<dbReference type="InterPro" id="IPR036770">
    <property type="entry name" value="Ankyrin_rpt-contain_sf"/>
</dbReference>
<evidence type="ECO:0000256" key="1">
    <source>
        <dbReference type="PROSITE-ProRule" id="PRU00023"/>
    </source>
</evidence>
<organism evidence="3 4">
    <name type="scientific">Cirrhinus molitorella</name>
    <name type="common">mud carp</name>
    <dbReference type="NCBI Taxonomy" id="172907"/>
    <lineage>
        <taxon>Eukaryota</taxon>
        <taxon>Metazoa</taxon>
        <taxon>Chordata</taxon>
        <taxon>Craniata</taxon>
        <taxon>Vertebrata</taxon>
        <taxon>Euteleostomi</taxon>
        <taxon>Actinopterygii</taxon>
        <taxon>Neopterygii</taxon>
        <taxon>Teleostei</taxon>
        <taxon>Ostariophysi</taxon>
        <taxon>Cypriniformes</taxon>
        <taxon>Cyprinidae</taxon>
        <taxon>Labeoninae</taxon>
        <taxon>Labeonini</taxon>
        <taxon>Cirrhinus</taxon>
    </lineage>
</organism>
<evidence type="ECO:0000313" key="4">
    <source>
        <dbReference type="Proteomes" id="UP001187343"/>
    </source>
</evidence>
<dbReference type="SUPFAM" id="SSF48403">
    <property type="entry name" value="Ankyrin repeat"/>
    <property type="match status" value="2"/>
</dbReference>
<dbReference type="SUPFAM" id="SSF47473">
    <property type="entry name" value="EF-hand"/>
    <property type="match status" value="1"/>
</dbReference>
<protein>
    <recommendedName>
        <fullName evidence="5">Ankyrin repeat and EF-hand domain containing 1</fullName>
    </recommendedName>
</protein>
<dbReference type="PANTHER" id="PTHR24127:SF1">
    <property type="entry name" value="ANKYRIN REPEAT AND EF-HAND DOMAIN-CONTAINING PROTEIN 1"/>
    <property type="match status" value="1"/>
</dbReference>
<sequence length="902" mass="99884">MSSNLAKGRLEVLQIYRLLQCVQDGDKPYIEKLISMGVHDLINLTEPCEGNGVLHLASVSNKPDMLGFLIAQGAHPDMQDRRGRTPLMLAAELGYDGIVSLLAKNNADMKLVDKEGKGLLFYCIHPTKRHMHCLQVALNSNADVNNVSETGMPVFLLACEQAQDCEGMCLSILERGADPNATNQETGRTALMEATRAGAIDLVRVILRKGGNVNALDKKRFHAAHFAAEKGFFEIIKVLSAYAADFGAVTSEGDTPLHFAASGGYTDCCRFLAQRGCNPKLKNQEGLLPRQIAKDCSHKATVKELKKAERLHGKFSKGAGGTNEPWALTLHDWSHENENALRSAFESASDGYMGIEMVSRATFMSVLQELHAPLDDNQIHALLLALDKRREAFININDFLKGLKYLPKTYVMASYGPKKKKTTKAGKTKKTKFIAPLPICTVPPDLIHRRDDGGPPQFLIESYQHATDTHRYDRDHRPGNSIEDDTAWYIDEPEKIYINMNYCVKTGDIESLRLALSQKIPVDVKDRFYKTPLMAACASGNYEVAKFLLDNGADVNACDQFSWTPLHHACHAGQLDIIQLLLEAGASVDPPTLNGATPLMRAIESCRPSCVEYLIKAGAKVNAVNKTEQNCLDVAHAYADFRVVDLIQAKINTLPRLKENKKPQPVRVHRKLTPASTPGSLKEKQGTVPTPTASSNSAVKKAMKKDSVIVHSTQITSGKLNKLDISFVPRTTWQNQLTTNELMDRKARRRQRFSFEKLRKRQQKSKHESGREREIGGDLESWCVREREKDRANESDSVSVNPSVTFIPVDVGNDTEQCGRTPSLSRAEQLFIEEEHTRIGLAAAQSLQKGVDGGSPLKFADRYFITDGRLPTTGSASPRLPIRPTLPSWRPTPPNTPSSHGR</sequence>
<dbReference type="PROSITE" id="PS50088">
    <property type="entry name" value="ANK_REPEAT"/>
    <property type="match status" value="7"/>
</dbReference>
<evidence type="ECO:0008006" key="5">
    <source>
        <dbReference type="Google" id="ProtNLM"/>
    </source>
</evidence>
<dbReference type="InterPro" id="IPR052801">
    <property type="entry name" value="Ankyrin-EF-hand"/>
</dbReference>
<feature type="repeat" description="ANK" evidence="1">
    <location>
        <begin position="252"/>
        <end position="284"/>
    </location>
</feature>
<proteinExistence type="predicted"/>
<name>A0AA88PBI9_9TELE</name>
<feature type="region of interest" description="Disordered" evidence="2">
    <location>
        <begin position="868"/>
        <end position="902"/>
    </location>
</feature>
<dbReference type="Proteomes" id="UP001187343">
    <property type="component" value="Unassembled WGS sequence"/>
</dbReference>
<accession>A0AA88PBI9</accession>
<evidence type="ECO:0000313" key="3">
    <source>
        <dbReference type="EMBL" id="KAK2884052.1"/>
    </source>
</evidence>
<feature type="repeat" description="ANK" evidence="1">
    <location>
        <begin position="561"/>
        <end position="593"/>
    </location>
</feature>
<dbReference type="EMBL" id="JAUYZG010000017">
    <property type="protein sequence ID" value="KAK2884052.1"/>
    <property type="molecule type" value="Genomic_DNA"/>
</dbReference>
<reference evidence="3" key="1">
    <citation type="submission" date="2023-08" db="EMBL/GenBank/DDBJ databases">
        <title>Chromosome-level Genome Assembly of mud carp (Cirrhinus molitorella).</title>
        <authorList>
            <person name="Liu H."/>
        </authorList>
    </citation>
    <scope>NUCLEOTIDE SEQUENCE</scope>
    <source>
        <strain evidence="3">Prfri</strain>
        <tissue evidence="3">Muscle</tissue>
    </source>
</reference>
<keyword evidence="1" id="KW-0040">ANK repeat</keyword>
<gene>
    <name evidence="3" type="ORF">Q8A67_017689</name>
</gene>
<feature type="repeat" description="ANK" evidence="1">
    <location>
        <begin position="594"/>
        <end position="626"/>
    </location>
</feature>
<feature type="repeat" description="ANK" evidence="1">
    <location>
        <begin position="82"/>
        <end position="114"/>
    </location>
</feature>
<feature type="repeat" description="ANK" evidence="1">
    <location>
        <begin position="49"/>
        <end position="81"/>
    </location>
</feature>
<feature type="repeat" description="ANK" evidence="1">
    <location>
        <begin position="186"/>
        <end position="218"/>
    </location>
</feature>
<comment type="caution">
    <text evidence="3">The sequence shown here is derived from an EMBL/GenBank/DDBJ whole genome shotgun (WGS) entry which is preliminary data.</text>
</comment>
<dbReference type="InterPro" id="IPR011992">
    <property type="entry name" value="EF-hand-dom_pair"/>
</dbReference>
<dbReference type="SMART" id="SM00248">
    <property type="entry name" value="ANK"/>
    <property type="match status" value="11"/>
</dbReference>
<dbReference type="Pfam" id="PF13857">
    <property type="entry name" value="Ank_5"/>
    <property type="match status" value="1"/>
</dbReference>
<dbReference type="PANTHER" id="PTHR24127">
    <property type="entry name" value="ANKYRIN REPEAT AND EF-HAND DOMAIN-CONTAINING PROTEIN 1"/>
    <property type="match status" value="1"/>
</dbReference>
<dbReference type="Pfam" id="PF13637">
    <property type="entry name" value="Ank_4"/>
    <property type="match status" value="1"/>
</dbReference>
<dbReference type="PRINTS" id="PR01415">
    <property type="entry name" value="ANKYRIN"/>
</dbReference>
<evidence type="ECO:0000256" key="2">
    <source>
        <dbReference type="SAM" id="MobiDB-lite"/>
    </source>
</evidence>
<dbReference type="AlphaFoldDB" id="A0AA88PBI9"/>
<keyword evidence="4" id="KW-1185">Reference proteome</keyword>
<dbReference type="PROSITE" id="PS50297">
    <property type="entry name" value="ANK_REP_REGION"/>
    <property type="match status" value="7"/>
</dbReference>
<dbReference type="Gene3D" id="1.25.40.20">
    <property type="entry name" value="Ankyrin repeat-containing domain"/>
    <property type="match status" value="3"/>
</dbReference>
<feature type="region of interest" description="Disordered" evidence="2">
    <location>
        <begin position="661"/>
        <end position="699"/>
    </location>
</feature>